<gene>
    <name evidence="1" type="ORF">UFOPK1889_00646</name>
</gene>
<protein>
    <submittedName>
        <fullName evidence="1">Unannotated protein</fullName>
    </submittedName>
</protein>
<organism evidence="1">
    <name type="scientific">freshwater metagenome</name>
    <dbReference type="NCBI Taxonomy" id="449393"/>
    <lineage>
        <taxon>unclassified sequences</taxon>
        <taxon>metagenomes</taxon>
        <taxon>ecological metagenomes</taxon>
    </lineage>
</organism>
<accession>A0A6J6I0I7</accession>
<sequence>MCGVGVASPIDRQRSQRPDRRIHYWSWSLGSDVGHPCSTPVGFVHIYVCHNHFAWRHSRLHCLRTVSRHHFVVCRHCTLGQRHILWCSDSLRSSCSHSSVCNVTWRSFTVANNSRYHVPHCPRLCGHCLASSKRSQHSVHKFSSS</sequence>
<evidence type="ECO:0000313" key="1">
    <source>
        <dbReference type="EMBL" id="CAB4617295.1"/>
    </source>
</evidence>
<dbReference type="EMBL" id="CAEZUZ010000089">
    <property type="protein sequence ID" value="CAB4617295.1"/>
    <property type="molecule type" value="Genomic_DNA"/>
</dbReference>
<reference evidence="1" key="1">
    <citation type="submission" date="2020-05" db="EMBL/GenBank/DDBJ databases">
        <authorList>
            <person name="Chiriac C."/>
            <person name="Salcher M."/>
            <person name="Ghai R."/>
            <person name="Kavagutti S V."/>
        </authorList>
    </citation>
    <scope>NUCLEOTIDE SEQUENCE</scope>
</reference>
<proteinExistence type="predicted"/>
<dbReference type="AlphaFoldDB" id="A0A6J6I0I7"/>
<name>A0A6J6I0I7_9ZZZZ</name>